<organism evidence="2 3">
    <name type="scientific">Tessaracoccus lubricantis</name>
    <dbReference type="NCBI Taxonomy" id="545543"/>
    <lineage>
        <taxon>Bacteria</taxon>
        <taxon>Bacillati</taxon>
        <taxon>Actinomycetota</taxon>
        <taxon>Actinomycetes</taxon>
        <taxon>Propionibacteriales</taxon>
        <taxon>Propionibacteriaceae</taxon>
        <taxon>Tessaracoccus</taxon>
    </lineage>
</organism>
<keyword evidence="3" id="KW-1185">Reference proteome</keyword>
<feature type="region of interest" description="Disordered" evidence="1">
    <location>
        <begin position="65"/>
        <end position="89"/>
    </location>
</feature>
<proteinExistence type="predicted"/>
<evidence type="ECO:0000313" key="2">
    <source>
        <dbReference type="EMBL" id="GAA4909641.1"/>
    </source>
</evidence>
<sequence>MAVTSAGLPRIALSEVTGVNHAAIGKVLAGASWPDTRTLARLERGLEASLWPVVRAAGTHVAATPDVVVGEGTEQVGDGDGSAAGRGTT</sequence>
<evidence type="ECO:0000256" key="1">
    <source>
        <dbReference type="SAM" id="MobiDB-lite"/>
    </source>
</evidence>
<dbReference type="EMBL" id="BAABLV010000066">
    <property type="protein sequence ID" value="GAA4909641.1"/>
    <property type="molecule type" value="Genomic_DNA"/>
</dbReference>
<name>A0ABP9FQZ5_9ACTN</name>
<accession>A0ABP9FQZ5</accession>
<dbReference type="Proteomes" id="UP001501521">
    <property type="component" value="Unassembled WGS sequence"/>
</dbReference>
<evidence type="ECO:0008006" key="4">
    <source>
        <dbReference type="Google" id="ProtNLM"/>
    </source>
</evidence>
<evidence type="ECO:0000313" key="3">
    <source>
        <dbReference type="Proteomes" id="UP001501521"/>
    </source>
</evidence>
<comment type="caution">
    <text evidence="2">The sequence shown here is derived from an EMBL/GenBank/DDBJ whole genome shotgun (WGS) entry which is preliminary data.</text>
</comment>
<protein>
    <recommendedName>
        <fullName evidence="4">HTH cro/C1-type domain-containing protein</fullName>
    </recommendedName>
</protein>
<reference evidence="3" key="1">
    <citation type="journal article" date="2019" name="Int. J. Syst. Evol. Microbiol.">
        <title>The Global Catalogue of Microorganisms (GCM) 10K type strain sequencing project: providing services to taxonomists for standard genome sequencing and annotation.</title>
        <authorList>
            <consortium name="The Broad Institute Genomics Platform"/>
            <consortium name="The Broad Institute Genome Sequencing Center for Infectious Disease"/>
            <person name="Wu L."/>
            <person name="Ma J."/>
        </authorList>
    </citation>
    <scope>NUCLEOTIDE SEQUENCE [LARGE SCALE GENOMIC DNA]</scope>
    <source>
        <strain evidence="3">JCM 19125</strain>
    </source>
</reference>
<feature type="compositionally biased region" description="Gly residues" evidence="1">
    <location>
        <begin position="78"/>
        <end position="89"/>
    </location>
</feature>
<gene>
    <name evidence="2" type="ORF">GCM10025789_31050</name>
</gene>